<evidence type="ECO:0000313" key="1">
    <source>
        <dbReference type="EMBL" id="VDM03849.1"/>
    </source>
</evidence>
<protein>
    <submittedName>
        <fullName evidence="3">GIY-YIG domain-containing protein</fullName>
    </submittedName>
</protein>
<dbReference type="OrthoDB" id="10057701at2759"/>
<evidence type="ECO:0000313" key="2">
    <source>
        <dbReference type="Proteomes" id="UP000275846"/>
    </source>
</evidence>
<reference evidence="1 2" key="2">
    <citation type="submission" date="2018-11" db="EMBL/GenBank/DDBJ databases">
        <authorList>
            <consortium name="Pathogen Informatics"/>
        </authorList>
    </citation>
    <scope>NUCLEOTIDE SEQUENCE [LARGE SCALE GENOMIC DNA]</scope>
    <source>
        <strain evidence="1 2">NST_G2</strain>
    </source>
</reference>
<name>A0A183TLW5_SCHSO</name>
<accession>A0A183TLW5</accession>
<dbReference type="Proteomes" id="UP000275846">
    <property type="component" value="Unassembled WGS sequence"/>
</dbReference>
<keyword evidence="2" id="KW-1185">Reference proteome</keyword>
<evidence type="ECO:0000313" key="3">
    <source>
        <dbReference type="WBParaSite" id="SSLN_0001812701-mRNA-1"/>
    </source>
</evidence>
<reference evidence="3" key="1">
    <citation type="submission" date="2016-06" db="UniProtKB">
        <authorList>
            <consortium name="WormBaseParasite"/>
        </authorList>
    </citation>
    <scope>IDENTIFICATION</scope>
</reference>
<dbReference type="AlphaFoldDB" id="A0A183TLW5"/>
<sequence length="220" mass="24284">MLRLSSTVEATTRQLTKEAASELCSTGITVTATAIISLKKSLLTYLGCFGVTGIRLILQRTASGARHNRKAPPQNGVIVARKLYSLPYMKGASGLIARQLNRAGRHVAHKPASSLRTTLSRIKDPIPKNQLTNVIYRITCANCSCVHIGHTGRRLGTRINEHKLAVRRRDPLSLVFAHVVECDHRFNWDETEVVAMANTKGARGFLQAWYSCVVRRVRGG</sequence>
<organism evidence="3">
    <name type="scientific">Schistocephalus solidus</name>
    <name type="common">Tapeworm</name>
    <dbReference type="NCBI Taxonomy" id="70667"/>
    <lineage>
        <taxon>Eukaryota</taxon>
        <taxon>Metazoa</taxon>
        <taxon>Spiralia</taxon>
        <taxon>Lophotrochozoa</taxon>
        <taxon>Platyhelminthes</taxon>
        <taxon>Cestoda</taxon>
        <taxon>Eucestoda</taxon>
        <taxon>Diphyllobothriidea</taxon>
        <taxon>Diphyllobothriidae</taxon>
        <taxon>Schistocephalus</taxon>
    </lineage>
</organism>
<dbReference type="WBParaSite" id="SSLN_0001812701-mRNA-1">
    <property type="protein sequence ID" value="SSLN_0001812701-mRNA-1"/>
    <property type="gene ID" value="SSLN_0001812701"/>
</dbReference>
<proteinExistence type="predicted"/>
<dbReference type="EMBL" id="UYSU01042550">
    <property type="protein sequence ID" value="VDM03849.1"/>
    <property type="molecule type" value="Genomic_DNA"/>
</dbReference>
<gene>
    <name evidence="1" type="ORF">SSLN_LOCUS17463</name>
</gene>